<evidence type="ECO:0000256" key="1">
    <source>
        <dbReference type="SAM" id="MobiDB-lite"/>
    </source>
</evidence>
<proteinExistence type="predicted"/>
<protein>
    <submittedName>
        <fullName evidence="2">Uncharacterized protein</fullName>
    </submittedName>
</protein>
<evidence type="ECO:0000313" key="2">
    <source>
        <dbReference type="EMBL" id="KKL27422.1"/>
    </source>
</evidence>
<gene>
    <name evidence="2" type="ORF">LCGC14_2385320</name>
</gene>
<feature type="region of interest" description="Disordered" evidence="1">
    <location>
        <begin position="21"/>
        <end position="47"/>
    </location>
</feature>
<dbReference type="EMBL" id="LAZR01035471">
    <property type="protein sequence ID" value="KKL27422.1"/>
    <property type="molecule type" value="Genomic_DNA"/>
</dbReference>
<organism evidence="2">
    <name type="scientific">marine sediment metagenome</name>
    <dbReference type="NCBI Taxonomy" id="412755"/>
    <lineage>
        <taxon>unclassified sequences</taxon>
        <taxon>metagenomes</taxon>
        <taxon>ecological metagenomes</taxon>
    </lineage>
</organism>
<comment type="caution">
    <text evidence="2">The sequence shown here is derived from an EMBL/GenBank/DDBJ whole genome shotgun (WGS) entry which is preliminary data.</text>
</comment>
<accession>A0A0F9CLW8</accession>
<name>A0A0F9CLW8_9ZZZZ</name>
<dbReference type="AlphaFoldDB" id="A0A0F9CLW8"/>
<reference evidence="2" key="1">
    <citation type="journal article" date="2015" name="Nature">
        <title>Complex archaea that bridge the gap between prokaryotes and eukaryotes.</title>
        <authorList>
            <person name="Spang A."/>
            <person name="Saw J.H."/>
            <person name="Jorgensen S.L."/>
            <person name="Zaremba-Niedzwiedzka K."/>
            <person name="Martijn J."/>
            <person name="Lind A.E."/>
            <person name="van Eijk R."/>
            <person name="Schleper C."/>
            <person name="Guy L."/>
            <person name="Ettema T.J."/>
        </authorList>
    </citation>
    <scope>NUCLEOTIDE SEQUENCE</scope>
</reference>
<sequence>MQFDYSFGGELASVAETVKSVQGGDDGATGAEGDDGRPGLPGASTLALYDDADTDGSSSTQGKYHFLTSIVNTSGTFLWATITTPSGVDFISVHKDSTGGTTDYSSFYNQTEVGDILTWYSSDGRWVAFEVTSIETAPTDMYKWGVSYLIHDETDGSGDIPSAAGNDVIFRWSRAQAVGPLVTLSGETITDGGGTPSTATVMFWNDGTVRKSTTTGGSSQIDIAFDWVRPREFAPGTYEWKATATGDALNGSSDATGSWIAFTTTANPQFGVTSSGGQGTKQAIVTFEVRFQDEAALDSGVYTLNSDDLA</sequence>